<reference evidence="1" key="1">
    <citation type="journal article" date="2020" name="bioRxiv">
        <title>Chromosome-level reference genome of the European wasp spider Argiope bruennichi: a resource for studies on range expansion and evolutionary adaptation.</title>
        <authorList>
            <person name="Sheffer M.M."/>
            <person name="Hoppe A."/>
            <person name="Krehenwinkel H."/>
            <person name="Uhl G."/>
            <person name="Kuss A.W."/>
            <person name="Jensen L."/>
            <person name="Jensen C."/>
            <person name="Gillespie R.G."/>
            <person name="Hoff K.J."/>
            <person name="Prost S."/>
        </authorList>
    </citation>
    <scope>NUCLEOTIDE SEQUENCE</scope>
</reference>
<gene>
    <name evidence="1" type="ORF">HNY73_016224</name>
</gene>
<accession>A0A8T0EHT0</accession>
<comment type="caution">
    <text evidence="1">The sequence shown here is derived from an EMBL/GenBank/DDBJ whole genome shotgun (WGS) entry which is preliminary data.</text>
</comment>
<dbReference type="Proteomes" id="UP000807504">
    <property type="component" value="Unassembled WGS sequence"/>
</dbReference>
<protein>
    <submittedName>
        <fullName evidence="1">Uncharacterized protein</fullName>
    </submittedName>
</protein>
<reference evidence="1" key="2">
    <citation type="submission" date="2020-06" db="EMBL/GenBank/DDBJ databases">
        <authorList>
            <person name="Sheffer M."/>
        </authorList>
    </citation>
    <scope>NUCLEOTIDE SEQUENCE</scope>
</reference>
<sequence length="82" mass="9444">MKITASSTRALEEDFIQRIASSEGKNHSLAEDSPYKELLTAFPEITRVEAKAKGKKHQVEHHIERLDLRIFKGRDFHLRAKS</sequence>
<proteinExistence type="predicted"/>
<name>A0A8T0EHT0_ARGBR</name>
<evidence type="ECO:0000313" key="1">
    <source>
        <dbReference type="EMBL" id="KAF8773573.1"/>
    </source>
</evidence>
<dbReference type="AlphaFoldDB" id="A0A8T0EHT0"/>
<keyword evidence="2" id="KW-1185">Reference proteome</keyword>
<organism evidence="1 2">
    <name type="scientific">Argiope bruennichi</name>
    <name type="common">Wasp spider</name>
    <name type="synonym">Aranea bruennichi</name>
    <dbReference type="NCBI Taxonomy" id="94029"/>
    <lineage>
        <taxon>Eukaryota</taxon>
        <taxon>Metazoa</taxon>
        <taxon>Ecdysozoa</taxon>
        <taxon>Arthropoda</taxon>
        <taxon>Chelicerata</taxon>
        <taxon>Arachnida</taxon>
        <taxon>Araneae</taxon>
        <taxon>Araneomorphae</taxon>
        <taxon>Entelegynae</taxon>
        <taxon>Araneoidea</taxon>
        <taxon>Araneidae</taxon>
        <taxon>Argiope</taxon>
    </lineage>
</organism>
<evidence type="ECO:0000313" key="2">
    <source>
        <dbReference type="Proteomes" id="UP000807504"/>
    </source>
</evidence>
<dbReference type="EMBL" id="JABXBU010002227">
    <property type="protein sequence ID" value="KAF8773573.1"/>
    <property type="molecule type" value="Genomic_DNA"/>
</dbReference>